<feature type="transmembrane region" description="Helical" evidence="1">
    <location>
        <begin position="20"/>
        <end position="42"/>
    </location>
</feature>
<keyword evidence="1" id="KW-1133">Transmembrane helix</keyword>
<keyword evidence="1" id="KW-0812">Transmembrane</keyword>
<reference evidence="2" key="4">
    <citation type="submission" date="2019-03" db="UniProtKB">
        <authorList>
            <consortium name="EnsemblPlants"/>
        </authorList>
    </citation>
    <scope>IDENTIFICATION</scope>
</reference>
<evidence type="ECO:0000256" key="1">
    <source>
        <dbReference type="SAM" id="Phobius"/>
    </source>
</evidence>
<dbReference type="Gramene" id="AET2Gv20062100.5">
    <property type="protein sequence ID" value="AET2Gv20062100.5"/>
    <property type="gene ID" value="AET2Gv20062100"/>
</dbReference>
<dbReference type="Proteomes" id="UP000015105">
    <property type="component" value="Chromosome 2D"/>
</dbReference>
<reference evidence="2" key="5">
    <citation type="journal article" date="2021" name="G3 (Bethesda)">
        <title>Aegilops tauschii genome assembly Aet v5.0 features greater sequence contiguity and improved annotation.</title>
        <authorList>
            <person name="Wang L."/>
            <person name="Zhu T."/>
            <person name="Rodriguez J.C."/>
            <person name="Deal K.R."/>
            <person name="Dubcovsky J."/>
            <person name="McGuire P.E."/>
            <person name="Lux T."/>
            <person name="Spannagl M."/>
            <person name="Mayer K.F.X."/>
            <person name="Baldrich P."/>
            <person name="Meyers B.C."/>
            <person name="Huo N."/>
            <person name="Gu Y.Q."/>
            <person name="Zhou H."/>
            <person name="Devos K.M."/>
            <person name="Bennetzen J.L."/>
            <person name="Unver T."/>
            <person name="Budak H."/>
            <person name="Gulick P.J."/>
            <person name="Galiba G."/>
            <person name="Kalapos B."/>
            <person name="Nelson D.R."/>
            <person name="Li P."/>
            <person name="You F.M."/>
            <person name="Luo M.C."/>
            <person name="Dvorak J."/>
        </authorList>
    </citation>
    <scope>NUCLEOTIDE SEQUENCE [LARGE SCALE GENOMIC DNA]</scope>
    <source>
        <strain evidence="2">cv. AL8/78</strain>
    </source>
</reference>
<evidence type="ECO:0000313" key="3">
    <source>
        <dbReference type="Proteomes" id="UP000015105"/>
    </source>
</evidence>
<accession>A0A453ABU6</accession>
<organism evidence="2 3">
    <name type="scientific">Aegilops tauschii subsp. strangulata</name>
    <name type="common">Goatgrass</name>
    <dbReference type="NCBI Taxonomy" id="200361"/>
    <lineage>
        <taxon>Eukaryota</taxon>
        <taxon>Viridiplantae</taxon>
        <taxon>Streptophyta</taxon>
        <taxon>Embryophyta</taxon>
        <taxon>Tracheophyta</taxon>
        <taxon>Spermatophyta</taxon>
        <taxon>Magnoliopsida</taxon>
        <taxon>Liliopsida</taxon>
        <taxon>Poales</taxon>
        <taxon>Poaceae</taxon>
        <taxon>BOP clade</taxon>
        <taxon>Pooideae</taxon>
        <taxon>Triticodae</taxon>
        <taxon>Triticeae</taxon>
        <taxon>Triticinae</taxon>
        <taxon>Aegilops</taxon>
    </lineage>
</organism>
<name>A0A453ABU6_AEGTS</name>
<keyword evidence="1" id="KW-0472">Membrane</keyword>
<keyword evidence="3" id="KW-1185">Reference proteome</keyword>
<proteinExistence type="predicted"/>
<sequence>MRYLLSSFASCLLKSFDYDMMLHCLFSLLSPAVVGKISCIIWKAEINCRSPIICRCW</sequence>
<reference evidence="2" key="3">
    <citation type="journal article" date="2017" name="Nature">
        <title>Genome sequence of the progenitor of the wheat D genome Aegilops tauschii.</title>
        <authorList>
            <person name="Luo M.C."/>
            <person name="Gu Y.Q."/>
            <person name="Puiu D."/>
            <person name="Wang H."/>
            <person name="Twardziok S.O."/>
            <person name="Deal K.R."/>
            <person name="Huo N."/>
            <person name="Zhu T."/>
            <person name="Wang L."/>
            <person name="Wang Y."/>
            <person name="McGuire P.E."/>
            <person name="Liu S."/>
            <person name="Long H."/>
            <person name="Ramasamy R.K."/>
            <person name="Rodriguez J.C."/>
            <person name="Van S.L."/>
            <person name="Yuan L."/>
            <person name="Wang Z."/>
            <person name="Xia Z."/>
            <person name="Xiao L."/>
            <person name="Anderson O.D."/>
            <person name="Ouyang S."/>
            <person name="Liang Y."/>
            <person name="Zimin A.V."/>
            <person name="Pertea G."/>
            <person name="Qi P."/>
            <person name="Bennetzen J.L."/>
            <person name="Dai X."/>
            <person name="Dawson M.W."/>
            <person name="Muller H.G."/>
            <person name="Kugler K."/>
            <person name="Rivarola-Duarte L."/>
            <person name="Spannagl M."/>
            <person name="Mayer K.F.X."/>
            <person name="Lu F.H."/>
            <person name="Bevan M.W."/>
            <person name="Leroy P."/>
            <person name="Li P."/>
            <person name="You F.M."/>
            <person name="Sun Q."/>
            <person name="Liu Z."/>
            <person name="Lyons E."/>
            <person name="Wicker T."/>
            <person name="Salzberg S.L."/>
            <person name="Devos K.M."/>
            <person name="Dvorak J."/>
        </authorList>
    </citation>
    <scope>NUCLEOTIDE SEQUENCE [LARGE SCALE GENOMIC DNA]</scope>
    <source>
        <strain evidence="2">cv. AL8/78</strain>
    </source>
</reference>
<protein>
    <submittedName>
        <fullName evidence="2">Uncharacterized protein</fullName>
    </submittedName>
</protein>
<dbReference type="AlphaFoldDB" id="A0A453ABU6"/>
<evidence type="ECO:0000313" key="2">
    <source>
        <dbReference type="EnsemblPlants" id="AET2Gv20062100.5"/>
    </source>
</evidence>
<dbReference type="EnsemblPlants" id="AET2Gv20062100.5">
    <property type="protein sequence ID" value="AET2Gv20062100.5"/>
    <property type="gene ID" value="AET2Gv20062100"/>
</dbReference>
<reference evidence="3" key="2">
    <citation type="journal article" date="2017" name="Nat. Plants">
        <title>The Aegilops tauschii genome reveals multiple impacts of transposons.</title>
        <authorList>
            <person name="Zhao G."/>
            <person name="Zou C."/>
            <person name="Li K."/>
            <person name="Wang K."/>
            <person name="Li T."/>
            <person name="Gao L."/>
            <person name="Zhang X."/>
            <person name="Wang H."/>
            <person name="Yang Z."/>
            <person name="Liu X."/>
            <person name="Jiang W."/>
            <person name="Mao L."/>
            <person name="Kong X."/>
            <person name="Jiao Y."/>
            <person name="Jia J."/>
        </authorList>
    </citation>
    <scope>NUCLEOTIDE SEQUENCE [LARGE SCALE GENOMIC DNA]</scope>
    <source>
        <strain evidence="3">cv. AL8/78</strain>
    </source>
</reference>
<reference evidence="3" key="1">
    <citation type="journal article" date="2014" name="Science">
        <title>Ancient hybridizations among the ancestral genomes of bread wheat.</title>
        <authorList>
            <consortium name="International Wheat Genome Sequencing Consortium,"/>
            <person name="Marcussen T."/>
            <person name="Sandve S.R."/>
            <person name="Heier L."/>
            <person name="Spannagl M."/>
            <person name="Pfeifer M."/>
            <person name="Jakobsen K.S."/>
            <person name="Wulff B.B."/>
            <person name="Steuernagel B."/>
            <person name="Mayer K.F."/>
            <person name="Olsen O.A."/>
        </authorList>
    </citation>
    <scope>NUCLEOTIDE SEQUENCE [LARGE SCALE GENOMIC DNA]</scope>
    <source>
        <strain evidence="3">cv. AL8/78</strain>
    </source>
</reference>